<evidence type="ECO:0000256" key="9">
    <source>
        <dbReference type="ARBA" id="ARBA00048832"/>
    </source>
</evidence>
<evidence type="ECO:0000313" key="14">
    <source>
        <dbReference type="Proteomes" id="UP001145021"/>
    </source>
</evidence>
<dbReference type="PROSITE" id="PS51746">
    <property type="entry name" value="PPM_2"/>
    <property type="match status" value="1"/>
</dbReference>
<keyword evidence="7 10" id="KW-0904">Protein phosphatase</keyword>
<dbReference type="InterPro" id="IPR036457">
    <property type="entry name" value="PPM-type-like_dom_sf"/>
</dbReference>
<dbReference type="SMART" id="SM00332">
    <property type="entry name" value="PP2Cc"/>
    <property type="match status" value="1"/>
</dbReference>
<evidence type="ECO:0000256" key="6">
    <source>
        <dbReference type="ARBA" id="ARBA00022801"/>
    </source>
</evidence>
<comment type="cofactor">
    <cofactor evidence="1">
        <name>Mn(2+)</name>
        <dbReference type="ChEBI" id="CHEBI:29035"/>
    </cofactor>
</comment>
<dbReference type="PANTHER" id="PTHR13832">
    <property type="entry name" value="PROTEIN PHOSPHATASE 2C"/>
    <property type="match status" value="1"/>
</dbReference>
<dbReference type="SUPFAM" id="SSF81606">
    <property type="entry name" value="PP2C-like"/>
    <property type="match status" value="1"/>
</dbReference>
<evidence type="ECO:0000256" key="10">
    <source>
        <dbReference type="RuleBase" id="RU003465"/>
    </source>
</evidence>
<keyword evidence="8" id="KW-0464">Manganese</keyword>
<evidence type="ECO:0000256" key="3">
    <source>
        <dbReference type="ARBA" id="ARBA00006702"/>
    </source>
</evidence>
<feature type="compositionally biased region" description="Low complexity" evidence="11">
    <location>
        <begin position="326"/>
        <end position="339"/>
    </location>
</feature>
<comment type="catalytic activity">
    <reaction evidence="9">
        <text>O-phospho-L-threonyl-[protein] + H2O = L-threonyl-[protein] + phosphate</text>
        <dbReference type="Rhea" id="RHEA:47004"/>
        <dbReference type="Rhea" id="RHEA-COMP:11060"/>
        <dbReference type="Rhea" id="RHEA-COMP:11605"/>
        <dbReference type="ChEBI" id="CHEBI:15377"/>
        <dbReference type="ChEBI" id="CHEBI:30013"/>
        <dbReference type="ChEBI" id="CHEBI:43474"/>
        <dbReference type="ChEBI" id="CHEBI:61977"/>
        <dbReference type="EC" id="3.1.3.16"/>
    </reaction>
    <physiologicalReaction direction="left-to-right" evidence="9">
        <dbReference type="Rhea" id="RHEA:47005"/>
    </physiologicalReaction>
</comment>
<evidence type="ECO:0000256" key="1">
    <source>
        <dbReference type="ARBA" id="ARBA00001936"/>
    </source>
</evidence>
<dbReference type="EC" id="3.1.3.16" evidence="4"/>
<comment type="similarity">
    <text evidence="3 10">Belongs to the PP2C family.</text>
</comment>
<evidence type="ECO:0000256" key="8">
    <source>
        <dbReference type="ARBA" id="ARBA00023211"/>
    </source>
</evidence>
<organism evidence="13 14">
    <name type="scientific">Coemansia asiatica</name>
    <dbReference type="NCBI Taxonomy" id="1052880"/>
    <lineage>
        <taxon>Eukaryota</taxon>
        <taxon>Fungi</taxon>
        <taxon>Fungi incertae sedis</taxon>
        <taxon>Zoopagomycota</taxon>
        <taxon>Kickxellomycotina</taxon>
        <taxon>Kickxellomycetes</taxon>
        <taxon>Kickxellales</taxon>
        <taxon>Kickxellaceae</taxon>
        <taxon>Coemansia</taxon>
    </lineage>
</organism>
<evidence type="ECO:0000256" key="5">
    <source>
        <dbReference type="ARBA" id="ARBA00022723"/>
    </source>
</evidence>
<evidence type="ECO:0000256" key="4">
    <source>
        <dbReference type="ARBA" id="ARBA00013081"/>
    </source>
</evidence>
<reference evidence="13" key="1">
    <citation type="submission" date="2022-07" db="EMBL/GenBank/DDBJ databases">
        <title>Phylogenomic reconstructions and comparative analyses of Kickxellomycotina fungi.</title>
        <authorList>
            <person name="Reynolds N.K."/>
            <person name="Stajich J.E."/>
            <person name="Barry K."/>
            <person name="Grigoriev I.V."/>
            <person name="Crous P."/>
            <person name="Smith M.E."/>
        </authorList>
    </citation>
    <scope>NUCLEOTIDE SEQUENCE</scope>
    <source>
        <strain evidence="13">NBRC 105413</strain>
    </source>
</reference>
<dbReference type="PROSITE" id="PS01032">
    <property type="entry name" value="PPM_1"/>
    <property type="match status" value="1"/>
</dbReference>
<gene>
    <name evidence="13" type="primary">PTC2</name>
    <name evidence="13" type="ORF">LPJ64_004368</name>
</gene>
<evidence type="ECO:0000256" key="2">
    <source>
        <dbReference type="ARBA" id="ARBA00001946"/>
    </source>
</evidence>
<proteinExistence type="inferred from homology"/>
<comment type="cofactor">
    <cofactor evidence="2">
        <name>Mg(2+)</name>
        <dbReference type="ChEBI" id="CHEBI:18420"/>
    </cofactor>
</comment>
<evidence type="ECO:0000256" key="11">
    <source>
        <dbReference type="SAM" id="MobiDB-lite"/>
    </source>
</evidence>
<protein>
    <recommendedName>
        <fullName evidence="4">protein-serine/threonine phosphatase</fullName>
        <ecNumber evidence="4">3.1.3.16</ecNumber>
    </recommendedName>
</protein>
<dbReference type="EMBL" id="JANBOH010000209">
    <property type="protein sequence ID" value="KAJ1643899.1"/>
    <property type="molecule type" value="Genomic_DNA"/>
</dbReference>
<evidence type="ECO:0000259" key="12">
    <source>
        <dbReference type="PROSITE" id="PS51746"/>
    </source>
</evidence>
<name>A0A9W7XJ58_9FUNG</name>
<dbReference type="Proteomes" id="UP001145021">
    <property type="component" value="Unassembled WGS sequence"/>
</dbReference>
<sequence length="409" mass="43985">MGQTLSEPVVDKHSSLGGDKRYLYGASAMQGWRISMEDAHSTLLQLGPEGESAFFAVYDGHGGQTAAKFAGAQLHEFIVKNSNYAKQEYEEAIKSGFLAADANLRESPDMNNDSSGCTAVSVLLTKDGTVYCGNAGDSRCIISTKGRAIALSHDHKPSDETEFMRITSGGGFVEFGRVNGNLALSRAIGDFDFKNNPSLSPEKQVVTAYPDVVKHKISADDEFIVVACDGIWDCMTNQQVAQFVHAKVVEGKKLDQICEDMMDRCLASESELGGVGCDNMTVIIVAILNGKTEDEWYAHIKSVAEENGLKSSPKIKKDQHEGSFEVSDLNSDSNGNGNDVVASEVLKHVLQQVSESSDKDEDADKADKKQGDNASPSTISPKETTAIDPLADSPDPSIVDAVKKSESEN</sequence>
<dbReference type="Gene3D" id="3.60.40.10">
    <property type="entry name" value="PPM-type phosphatase domain"/>
    <property type="match status" value="1"/>
</dbReference>
<feature type="domain" description="PPM-type phosphatase" evidence="12">
    <location>
        <begin position="23"/>
        <end position="287"/>
    </location>
</feature>
<evidence type="ECO:0000313" key="13">
    <source>
        <dbReference type="EMBL" id="KAJ1643899.1"/>
    </source>
</evidence>
<feature type="region of interest" description="Disordered" evidence="11">
    <location>
        <begin position="308"/>
        <end position="339"/>
    </location>
</feature>
<dbReference type="GO" id="GO:0004722">
    <property type="term" value="F:protein serine/threonine phosphatase activity"/>
    <property type="evidence" value="ECO:0007669"/>
    <property type="project" value="UniProtKB-EC"/>
</dbReference>
<dbReference type="PANTHER" id="PTHR13832:SF565">
    <property type="entry name" value="AT28366P-RELATED"/>
    <property type="match status" value="1"/>
</dbReference>
<dbReference type="Pfam" id="PF00481">
    <property type="entry name" value="PP2C"/>
    <property type="match status" value="1"/>
</dbReference>
<keyword evidence="6 10" id="KW-0378">Hydrolase</keyword>
<dbReference type="GO" id="GO:0046872">
    <property type="term" value="F:metal ion binding"/>
    <property type="evidence" value="ECO:0007669"/>
    <property type="project" value="UniProtKB-KW"/>
</dbReference>
<keyword evidence="5" id="KW-0479">Metal-binding</keyword>
<dbReference type="FunFam" id="3.60.40.10:FF:000016">
    <property type="entry name" value="Protein phosphatase 2C"/>
    <property type="match status" value="1"/>
</dbReference>
<evidence type="ECO:0000256" key="7">
    <source>
        <dbReference type="ARBA" id="ARBA00022912"/>
    </source>
</evidence>
<dbReference type="AlphaFoldDB" id="A0A9W7XJ58"/>
<keyword evidence="14" id="KW-1185">Reference proteome</keyword>
<comment type="caution">
    <text evidence="13">The sequence shown here is derived from an EMBL/GenBank/DDBJ whole genome shotgun (WGS) entry which is preliminary data.</text>
</comment>
<feature type="region of interest" description="Disordered" evidence="11">
    <location>
        <begin position="352"/>
        <end position="409"/>
    </location>
</feature>
<dbReference type="CDD" id="cd00143">
    <property type="entry name" value="PP2Cc"/>
    <property type="match status" value="1"/>
</dbReference>
<dbReference type="InterPro" id="IPR001932">
    <property type="entry name" value="PPM-type_phosphatase-like_dom"/>
</dbReference>
<dbReference type="InterPro" id="IPR015655">
    <property type="entry name" value="PP2C"/>
</dbReference>
<dbReference type="InterPro" id="IPR000222">
    <property type="entry name" value="PP2C_BS"/>
</dbReference>
<accession>A0A9W7XJ58</accession>
<feature type="compositionally biased region" description="Polar residues" evidence="11">
    <location>
        <begin position="372"/>
        <end position="383"/>
    </location>
</feature>